<organism evidence="9 10">
    <name type="scientific">Friedmanniomyces endolithicus</name>
    <dbReference type="NCBI Taxonomy" id="329885"/>
    <lineage>
        <taxon>Eukaryota</taxon>
        <taxon>Fungi</taxon>
        <taxon>Dikarya</taxon>
        <taxon>Ascomycota</taxon>
        <taxon>Pezizomycotina</taxon>
        <taxon>Dothideomycetes</taxon>
        <taxon>Dothideomycetidae</taxon>
        <taxon>Mycosphaerellales</taxon>
        <taxon>Teratosphaeriaceae</taxon>
        <taxon>Friedmanniomyces</taxon>
    </lineage>
</organism>
<feature type="region of interest" description="Disordered" evidence="8">
    <location>
        <begin position="499"/>
        <end position="540"/>
    </location>
</feature>
<dbReference type="PIRSF" id="PIRSF037309">
    <property type="entry name" value="PP2A_PR55"/>
    <property type="match status" value="1"/>
</dbReference>
<keyword evidence="3 7" id="KW-0853">WD repeat</keyword>
<keyword evidence="4 7" id="KW-0677">Repeat</keyword>
<dbReference type="FunFam" id="2.130.10.10:FF:000189">
    <property type="entry name" value="Protein phosphatase PP2A regulatory subunit B"/>
    <property type="match status" value="1"/>
</dbReference>
<dbReference type="GO" id="GO:0000159">
    <property type="term" value="C:protein phosphatase type 2A complex"/>
    <property type="evidence" value="ECO:0007669"/>
    <property type="project" value="UniProtKB-UniRule"/>
</dbReference>
<evidence type="ECO:0000256" key="1">
    <source>
        <dbReference type="ARBA" id="ARBA00008259"/>
    </source>
</evidence>
<gene>
    <name evidence="9" type="ORF">B0A54_04711</name>
</gene>
<dbReference type="SUPFAM" id="SSF50978">
    <property type="entry name" value="WD40 repeat-like"/>
    <property type="match status" value="1"/>
</dbReference>
<protein>
    <recommendedName>
        <fullName evidence="6 7">Protein phosphatase PP2A regulatory subunit B</fullName>
    </recommendedName>
</protein>
<dbReference type="SMART" id="SM00320">
    <property type="entry name" value="WD40"/>
    <property type="match status" value="6"/>
</dbReference>
<feature type="compositionally biased region" description="Polar residues" evidence="8">
    <location>
        <begin position="508"/>
        <end position="519"/>
    </location>
</feature>
<dbReference type="InterPro" id="IPR015943">
    <property type="entry name" value="WD40/YVTN_repeat-like_dom_sf"/>
</dbReference>
<keyword evidence="2" id="KW-0597">Phosphoprotein</keyword>
<dbReference type="InterPro" id="IPR018067">
    <property type="entry name" value="PP2A_PR55_CS"/>
</dbReference>
<comment type="function">
    <text evidence="5">Phosphatase 2A affects a variety of biological processes in the cell such as transcription, cell cycle progression and cellular morphogenesis, and provides an initial identification of critical substrates for this phosphatase. The regulatory subunit may direct the catalytic subunit to distinct, albeit overlapping, subsets of substrates.</text>
</comment>
<dbReference type="PRINTS" id="PR00600">
    <property type="entry name" value="PP2APR55"/>
</dbReference>
<dbReference type="Proteomes" id="UP000310066">
    <property type="component" value="Unassembled WGS sequence"/>
</dbReference>
<dbReference type="Pfam" id="PF00400">
    <property type="entry name" value="WD40"/>
    <property type="match status" value="2"/>
</dbReference>
<evidence type="ECO:0000256" key="8">
    <source>
        <dbReference type="SAM" id="MobiDB-lite"/>
    </source>
</evidence>
<evidence type="ECO:0000313" key="10">
    <source>
        <dbReference type="Proteomes" id="UP000310066"/>
    </source>
</evidence>
<comment type="similarity">
    <text evidence="1 7">Belongs to the phosphatase 2A regulatory subunit B family.</text>
</comment>
<dbReference type="GO" id="GO:1902531">
    <property type="term" value="P:regulation of intracellular signal transduction"/>
    <property type="evidence" value="ECO:0007669"/>
    <property type="project" value="UniProtKB-ARBA"/>
</dbReference>
<proteinExistence type="inferred from homology"/>
<name>A0A4U0V7G5_9PEZI</name>
<sequence>MPSFLDLPPELRNWVYSNVFANPEDRVTVVNESHEHWLAVARTGVLTSRRRHALALLATNRQIRAEAYGYAYGSVVHARPLMPGSLRSSEKMVEGGDGAQPPTWKFTQCFGDKGDVEDITEADIISTVEFDQTGNYLATGDKGGRVVLFERNETKKTCEYKFHTEFQSHEPEFDYLKSLEIEEKINKIKWCRRQNASHYLLSTNDKTIKLWKVFEKSLKVVAENNLSSELTPAGTGNANGGGPVRYPHHAFRSVADLKFPRMTHHDTVVAAVPRRVYANAHAYHINSISVNSDGETFISSDDLRINLWNLNIQDQSFNIVDIKPANMEELTEVITAAEFHPTSCNWFMYASSKGTIKLADMRQKALCDEHAKQFEQEEDPSSRSFFSEIISSISDVRFSHDGRYILSRDYLTVKIWDVNMERQPVKTIPIHEHLRPRLCDTYENDSIFDKFEVVFSGDAKNVMTGSYNNNFMIYPSEPGNDTEVVLQADKSAFKAKKVGIPTPMSGGASPTSKDGSTINKHGGAGSRAGSPAGGVQRMKKETDADQIDFNKKILHMSWHPQEDSIAIAATNNLFVFSAL</sequence>
<dbReference type="GO" id="GO:0019888">
    <property type="term" value="F:protein phosphatase regulator activity"/>
    <property type="evidence" value="ECO:0007669"/>
    <property type="project" value="InterPro"/>
</dbReference>
<comment type="caution">
    <text evidence="9">The sequence shown here is derived from an EMBL/GenBank/DDBJ whole genome shotgun (WGS) entry which is preliminary data.</text>
</comment>
<dbReference type="Gene3D" id="2.130.10.10">
    <property type="entry name" value="YVTN repeat-like/Quinoprotein amine dehydrogenase"/>
    <property type="match status" value="2"/>
</dbReference>
<evidence type="ECO:0000256" key="6">
    <source>
        <dbReference type="ARBA" id="ARBA00067298"/>
    </source>
</evidence>
<evidence type="ECO:0000256" key="3">
    <source>
        <dbReference type="ARBA" id="ARBA00022574"/>
    </source>
</evidence>
<accession>A0A4U0V7G5</accession>
<dbReference type="STRING" id="329885.A0A4U0V7G5"/>
<dbReference type="EMBL" id="NAJP01000014">
    <property type="protein sequence ID" value="TKA44760.1"/>
    <property type="molecule type" value="Genomic_DNA"/>
</dbReference>
<dbReference type="OrthoDB" id="6274823at2759"/>
<dbReference type="PANTHER" id="PTHR11871">
    <property type="entry name" value="PROTEIN PHOSPHATASE PP2A REGULATORY SUBUNIT B"/>
    <property type="match status" value="1"/>
</dbReference>
<evidence type="ECO:0000256" key="2">
    <source>
        <dbReference type="ARBA" id="ARBA00022553"/>
    </source>
</evidence>
<dbReference type="InterPro" id="IPR036322">
    <property type="entry name" value="WD40_repeat_dom_sf"/>
</dbReference>
<evidence type="ECO:0000256" key="5">
    <source>
        <dbReference type="ARBA" id="ARBA00055525"/>
    </source>
</evidence>
<dbReference type="PROSITE" id="PS01025">
    <property type="entry name" value="PR55_2"/>
    <property type="match status" value="1"/>
</dbReference>
<evidence type="ECO:0000313" key="9">
    <source>
        <dbReference type="EMBL" id="TKA44760.1"/>
    </source>
</evidence>
<dbReference type="FunFam" id="2.130.10.10:FF:000174">
    <property type="entry name" value="Protein phosphatase PP2A regulatory subunit B"/>
    <property type="match status" value="1"/>
</dbReference>
<dbReference type="InterPro" id="IPR000009">
    <property type="entry name" value="PP2A_PR55"/>
</dbReference>
<evidence type="ECO:0000256" key="4">
    <source>
        <dbReference type="ARBA" id="ARBA00022737"/>
    </source>
</evidence>
<reference evidence="9 10" key="1">
    <citation type="submission" date="2017-03" db="EMBL/GenBank/DDBJ databases">
        <title>Genomes of endolithic fungi from Antarctica.</title>
        <authorList>
            <person name="Coleine C."/>
            <person name="Masonjones S."/>
            <person name="Stajich J.E."/>
        </authorList>
    </citation>
    <scope>NUCLEOTIDE SEQUENCE [LARGE SCALE GENOMIC DNA]</scope>
    <source>
        <strain evidence="9 10">CCFEE 5311</strain>
    </source>
</reference>
<dbReference type="GO" id="GO:0010972">
    <property type="term" value="P:negative regulation of G2/M transition of mitotic cell cycle"/>
    <property type="evidence" value="ECO:0007669"/>
    <property type="project" value="UniProtKB-ARBA"/>
</dbReference>
<evidence type="ECO:0000256" key="7">
    <source>
        <dbReference type="RuleBase" id="RU331113"/>
    </source>
</evidence>
<dbReference type="PROSITE" id="PS01024">
    <property type="entry name" value="PR55_1"/>
    <property type="match status" value="1"/>
</dbReference>
<dbReference type="InterPro" id="IPR001680">
    <property type="entry name" value="WD40_rpt"/>
</dbReference>
<dbReference type="AlphaFoldDB" id="A0A4U0V7G5"/>